<proteinExistence type="predicted"/>
<dbReference type="InterPro" id="IPR032710">
    <property type="entry name" value="NTF2-like_dom_sf"/>
</dbReference>
<dbReference type="OrthoDB" id="8684708at2"/>
<sequence length="107" mass="11556">MPLKLPKPVADYFAADAKDGSAVANRFTPDAVVIDERQTYTGRKAIARWKAESSTKYEYSCEPIAAEEEGGKIIVTAHLTGNFPGSPVDLRYAFVLAGDAIAHLEIA</sequence>
<evidence type="ECO:0000313" key="2">
    <source>
        <dbReference type="EMBL" id="MQX15852.1"/>
    </source>
</evidence>
<accession>A0A6N7LDL3</accession>
<feature type="domain" description="SnoaL-like" evidence="1">
    <location>
        <begin position="14"/>
        <end position="96"/>
    </location>
</feature>
<dbReference type="Proteomes" id="UP000439983">
    <property type="component" value="Unassembled WGS sequence"/>
</dbReference>
<dbReference type="Pfam" id="PF12680">
    <property type="entry name" value="SnoaL_2"/>
    <property type="match status" value="1"/>
</dbReference>
<dbReference type="EMBL" id="WITC01000129">
    <property type="protein sequence ID" value="MQX19076.1"/>
    <property type="molecule type" value="Genomic_DNA"/>
</dbReference>
<comment type="caution">
    <text evidence="2">The sequence shown here is derived from an EMBL/GenBank/DDBJ whole genome shotgun (WGS) entry which is preliminary data.</text>
</comment>
<keyword evidence="4" id="KW-1185">Reference proteome</keyword>
<dbReference type="AlphaFoldDB" id="A0A6N7LDL3"/>
<evidence type="ECO:0000259" key="1">
    <source>
        <dbReference type="Pfam" id="PF12680"/>
    </source>
</evidence>
<dbReference type="Gene3D" id="3.10.450.50">
    <property type="match status" value="1"/>
</dbReference>
<protein>
    <submittedName>
        <fullName evidence="2">Nuclear transport factor 2 family protein</fullName>
    </submittedName>
</protein>
<dbReference type="SUPFAM" id="SSF54427">
    <property type="entry name" value="NTF2-like"/>
    <property type="match status" value="1"/>
</dbReference>
<dbReference type="InterPro" id="IPR037401">
    <property type="entry name" value="SnoaL-like"/>
</dbReference>
<dbReference type="RefSeq" id="WP_153439798.1">
    <property type="nucleotide sequence ID" value="NZ_CP121660.1"/>
</dbReference>
<organism evidence="2 4">
    <name type="scientific">Sinorhizobium terangae</name>
    <dbReference type="NCBI Taxonomy" id="110322"/>
    <lineage>
        <taxon>Bacteria</taxon>
        <taxon>Pseudomonadati</taxon>
        <taxon>Pseudomonadota</taxon>
        <taxon>Alphaproteobacteria</taxon>
        <taxon>Hyphomicrobiales</taxon>
        <taxon>Rhizobiaceae</taxon>
        <taxon>Sinorhizobium/Ensifer group</taxon>
        <taxon>Sinorhizobium</taxon>
    </lineage>
</organism>
<evidence type="ECO:0000313" key="4">
    <source>
        <dbReference type="Proteomes" id="UP000439983"/>
    </source>
</evidence>
<reference evidence="2 4" key="1">
    <citation type="journal article" date="2013" name="Genome Biol.">
        <title>Comparative genomics of the core and accessory genomes of 48 Sinorhizobium strains comprising five genospecies.</title>
        <authorList>
            <person name="Sugawara M."/>
            <person name="Epstein B."/>
            <person name="Badgley B.D."/>
            <person name="Unno T."/>
            <person name="Xu L."/>
            <person name="Reese J."/>
            <person name="Gyaneshwar P."/>
            <person name="Denny R."/>
            <person name="Mudge J."/>
            <person name="Bharti A.K."/>
            <person name="Farmer A.D."/>
            <person name="May G.D."/>
            <person name="Woodward J.E."/>
            <person name="Medigue C."/>
            <person name="Vallenet D."/>
            <person name="Lajus A."/>
            <person name="Rouy Z."/>
            <person name="Martinez-Vaz B."/>
            <person name="Tiffin P."/>
            <person name="Young N.D."/>
            <person name="Sadowsky M.J."/>
        </authorList>
    </citation>
    <scope>NUCLEOTIDE SEQUENCE [LARGE SCALE GENOMIC DNA]</scope>
    <source>
        <strain evidence="2 4">USDA4894</strain>
    </source>
</reference>
<name>A0A6N7LDL3_SINTE</name>
<evidence type="ECO:0000313" key="3">
    <source>
        <dbReference type="EMBL" id="MQX19076.1"/>
    </source>
</evidence>
<dbReference type="EMBL" id="WITC01000057">
    <property type="protein sequence ID" value="MQX15852.1"/>
    <property type="molecule type" value="Genomic_DNA"/>
</dbReference>
<gene>
    <name evidence="2" type="ORF">GHK62_14110</name>
    <name evidence="3" type="ORF">GHK62_31430</name>
</gene>